<evidence type="ECO:0000259" key="3">
    <source>
        <dbReference type="PROSITE" id="PS51658"/>
    </source>
</evidence>
<keyword evidence="5" id="KW-1185">Reference proteome</keyword>
<dbReference type="PROSITE" id="PS51658">
    <property type="entry name" value="BFN"/>
    <property type="match status" value="1"/>
</dbReference>
<dbReference type="GO" id="GO:0030891">
    <property type="term" value="C:VCB complex"/>
    <property type="evidence" value="ECO:0007669"/>
    <property type="project" value="TreeGrafter"/>
</dbReference>
<feature type="domain" description="BFN" evidence="3">
    <location>
        <begin position="107"/>
        <end position="251"/>
    </location>
</feature>
<sequence length="315" mass="35003">MAALCFTPSLSKASLHRSSFVHVYTFSSTSGRNAFHHQSSVSFSSSGRYPSLFSMRCCSSNQDPGNSSSNAAGAWDDDDCNYLEATVVDAVSLFPSQGHLFMSMLYGGEVQVDHVNPTRRPLLFSSPNPSIFLKILSETDLYLPMLVRDSAIDMLMSALHGNEKTVLNVARPNQYQIMRDLVQNLEFEVRMVRITDRVNGTYIARIFIGKPGHAEMRSIDARPSDAVNLAVRCKVPIYVHKDIVASDAVKPVVAPLLEVSASSSSTDVNLDIPDGEDYLSEEITLAKNMVLAIEEERYSDAAHWRDELKKFQKNR</sequence>
<dbReference type="Gene3D" id="3.10.690.10">
    <property type="entry name" value="Bifunctional nuclease domain"/>
    <property type="match status" value="1"/>
</dbReference>
<dbReference type="GO" id="GO:0005634">
    <property type="term" value="C:nucleus"/>
    <property type="evidence" value="ECO:0007669"/>
    <property type="project" value="TreeGrafter"/>
</dbReference>
<gene>
    <name evidence="4" type="ORF">KP509_22G026600</name>
</gene>
<reference evidence="4" key="1">
    <citation type="submission" date="2021-08" db="EMBL/GenBank/DDBJ databases">
        <title>WGS assembly of Ceratopteris richardii.</title>
        <authorList>
            <person name="Marchant D.B."/>
            <person name="Chen G."/>
            <person name="Jenkins J."/>
            <person name="Shu S."/>
            <person name="Leebens-Mack J."/>
            <person name="Grimwood J."/>
            <person name="Schmutz J."/>
            <person name="Soltis P."/>
            <person name="Soltis D."/>
            <person name="Chen Z.-H."/>
        </authorList>
    </citation>
    <scope>NUCLEOTIDE SEQUENCE</scope>
    <source>
        <strain evidence="4">Whitten #5841</strain>
        <tissue evidence="4">Leaf</tissue>
    </source>
</reference>
<dbReference type="EMBL" id="CM035427">
    <property type="protein sequence ID" value="KAH7306720.1"/>
    <property type="molecule type" value="Genomic_DNA"/>
</dbReference>
<dbReference type="SUPFAM" id="SSF103256">
    <property type="entry name" value="Hypothetical protein TM0160"/>
    <property type="match status" value="1"/>
</dbReference>
<evidence type="ECO:0000256" key="1">
    <source>
        <dbReference type="ARBA" id="ARBA00009095"/>
    </source>
</evidence>
<dbReference type="Proteomes" id="UP000825935">
    <property type="component" value="Chromosome 22"/>
</dbReference>
<dbReference type="InterPro" id="IPR036104">
    <property type="entry name" value="BFN_sf"/>
</dbReference>
<protein>
    <recommendedName>
        <fullName evidence="3">BFN domain-containing protein</fullName>
    </recommendedName>
</protein>
<comment type="similarity">
    <text evidence="1">Belongs to the bifunctional nuclease family.</text>
</comment>
<proteinExistence type="inferred from homology"/>
<comment type="function">
    <text evidence="2">Bifunctional nuclease with both RNase and DNase activities. Involved in basal defense response. Participates in abscisic acid-derived callose deposition following infection by a necrotrophic pathogen.</text>
</comment>
<evidence type="ECO:0000313" key="5">
    <source>
        <dbReference type="Proteomes" id="UP000825935"/>
    </source>
</evidence>
<dbReference type="GO" id="GO:0004518">
    <property type="term" value="F:nuclease activity"/>
    <property type="evidence" value="ECO:0007669"/>
    <property type="project" value="InterPro"/>
</dbReference>
<dbReference type="AlphaFoldDB" id="A0A8T2S6A0"/>
<dbReference type="OrthoDB" id="566255at2759"/>
<dbReference type="PANTHER" id="PTHR15160:SF1">
    <property type="entry name" value="VON HIPPEL-LINDAU DISEASE TUMOR SUPPRESSOR"/>
    <property type="match status" value="1"/>
</dbReference>
<evidence type="ECO:0000313" key="4">
    <source>
        <dbReference type="EMBL" id="KAH7306720.1"/>
    </source>
</evidence>
<accession>A0A8T2S6A0</accession>
<dbReference type="GO" id="GO:0016567">
    <property type="term" value="P:protein ubiquitination"/>
    <property type="evidence" value="ECO:0007669"/>
    <property type="project" value="TreeGrafter"/>
</dbReference>
<name>A0A8T2S6A0_CERRI</name>
<dbReference type="PANTHER" id="PTHR15160">
    <property type="entry name" value="VON HIPPEL-LINDAU PROTEIN"/>
    <property type="match status" value="1"/>
</dbReference>
<dbReference type="Pfam" id="PF02577">
    <property type="entry name" value="BFN_dom"/>
    <property type="match status" value="1"/>
</dbReference>
<dbReference type="InterPro" id="IPR003729">
    <property type="entry name" value="Bi_nuclease_dom"/>
</dbReference>
<organism evidence="4 5">
    <name type="scientific">Ceratopteris richardii</name>
    <name type="common">Triangle waterfern</name>
    <dbReference type="NCBI Taxonomy" id="49495"/>
    <lineage>
        <taxon>Eukaryota</taxon>
        <taxon>Viridiplantae</taxon>
        <taxon>Streptophyta</taxon>
        <taxon>Embryophyta</taxon>
        <taxon>Tracheophyta</taxon>
        <taxon>Polypodiopsida</taxon>
        <taxon>Polypodiidae</taxon>
        <taxon>Polypodiales</taxon>
        <taxon>Pteridineae</taxon>
        <taxon>Pteridaceae</taxon>
        <taxon>Parkerioideae</taxon>
        <taxon>Ceratopteris</taxon>
    </lineage>
</organism>
<evidence type="ECO:0000256" key="2">
    <source>
        <dbReference type="ARBA" id="ARBA00025428"/>
    </source>
</evidence>
<comment type="caution">
    <text evidence="4">The sequence shown here is derived from an EMBL/GenBank/DDBJ whole genome shotgun (WGS) entry which is preliminary data.</text>
</comment>